<feature type="non-terminal residue" evidence="2">
    <location>
        <position position="1"/>
    </location>
</feature>
<name>A0A0B6ZWH6_9EUPU</name>
<protein>
    <submittedName>
        <fullName evidence="2">Uncharacterized protein</fullName>
    </submittedName>
</protein>
<dbReference type="EMBL" id="HACG01026068">
    <property type="protein sequence ID" value="CEK72933.1"/>
    <property type="molecule type" value="Transcribed_RNA"/>
</dbReference>
<dbReference type="AlphaFoldDB" id="A0A0B6ZWH6"/>
<feature type="compositionally biased region" description="Polar residues" evidence="1">
    <location>
        <begin position="66"/>
        <end position="82"/>
    </location>
</feature>
<reference evidence="2" key="1">
    <citation type="submission" date="2014-12" db="EMBL/GenBank/DDBJ databases">
        <title>Insight into the proteome of Arion vulgaris.</title>
        <authorList>
            <person name="Aradska J."/>
            <person name="Bulat T."/>
            <person name="Smidak R."/>
            <person name="Sarate P."/>
            <person name="Gangsoo J."/>
            <person name="Sialana F."/>
            <person name="Bilban M."/>
            <person name="Lubec G."/>
        </authorList>
    </citation>
    <scope>NUCLEOTIDE SEQUENCE</scope>
    <source>
        <tissue evidence="2">Skin</tissue>
    </source>
</reference>
<evidence type="ECO:0000313" key="2">
    <source>
        <dbReference type="EMBL" id="CEK72933.1"/>
    </source>
</evidence>
<gene>
    <name evidence="2" type="primary">ORF84575</name>
</gene>
<proteinExistence type="predicted"/>
<feature type="region of interest" description="Disordered" evidence="1">
    <location>
        <begin position="51"/>
        <end position="82"/>
    </location>
</feature>
<feature type="compositionally biased region" description="Low complexity" evidence="1">
    <location>
        <begin position="51"/>
        <end position="61"/>
    </location>
</feature>
<organism evidence="2">
    <name type="scientific">Arion vulgaris</name>
    <dbReference type="NCBI Taxonomy" id="1028688"/>
    <lineage>
        <taxon>Eukaryota</taxon>
        <taxon>Metazoa</taxon>
        <taxon>Spiralia</taxon>
        <taxon>Lophotrochozoa</taxon>
        <taxon>Mollusca</taxon>
        <taxon>Gastropoda</taxon>
        <taxon>Heterobranchia</taxon>
        <taxon>Euthyneura</taxon>
        <taxon>Panpulmonata</taxon>
        <taxon>Eupulmonata</taxon>
        <taxon>Stylommatophora</taxon>
        <taxon>Helicina</taxon>
        <taxon>Arionoidea</taxon>
        <taxon>Arionidae</taxon>
        <taxon>Arion</taxon>
    </lineage>
</organism>
<evidence type="ECO:0000256" key="1">
    <source>
        <dbReference type="SAM" id="MobiDB-lite"/>
    </source>
</evidence>
<sequence length="82" mass="8701">RVQGISTTTEHEPSSTSIQAAATEPTKNVTYAYHNMALSSAPLQTITYSAHTSSAHTPSAHIPSAHISNNQITADPSNQDKK</sequence>
<feature type="region of interest" description="Disordered" evidence="1">
    <location>
        <begin position="1"/>
        <end position="23"/>
    </location>
</feature>
<accession>A0A0B6ZWH6</accession>